<dbReference type="InterPro" id="IPR051465">
    <property type="entry name" value="Cell_Envelope_Struct_Comp"/>
</dbReference>
<dbReference type="Proteomes" id="UP000001544">
    <property type="component" value="Chromosome"/>
</dbReference>
<dbReference type="Pfam" id="PF00395">
    <property type="entry name" value="SLH"/>
    <property type="match status" value="2"/>
</dbReference>
<dbReference type="PANTHER" id="PTHR43308">
    <property type="entry name" value="OUTER MEMBRANE PROTEIN ALPHA-RELATED"/>
    <property type="match status" value="1"/>
</dbReference>
<evidence type="ECO:0000256" key="1">
    <source>
        <dbReference type="ARBA" id="ARBA00022729"/>
    </source>
</evidence>
<feature type="domain" description="SLH" evidence="2">
    <location>
        <begin position="22"/>
        <end position="85"/>
    </location>
</feature>
<dbReference type="RefSeq" id="WP_012960519.1">
    <property type="nucleotide sequence ID" value="NC_013791.2"/>
</dbReference>
<reference evidence="3 4" key="1">
    <citation type="journal article" date="2011" name="Environ. Microbiol.">
        <title>Genome of alkaliphilic Bacillus pseudofirmus OF4 reveals adaptations that support the ability to grow in an external pH range from 7.5 to 11.4.</title>
        <authorList>
            <person name="Janto B."/>
            <person name="Ahmed A."/>
            <person name="Ito M."/>
            <person name="Liu J."/>
            <person name="Hicks D.B."/>
            <person name="Pagni S."/>
            <person name="Fackelmayer O.J."/>
            <person name="Smith T.A."/>
            <person name="Earl J."/>
            <person name="Elbourne L.D."/>
            <person name="Hassan K."/>
            <person name="Paulsen I.T."/>
            <person name="Kolsto A.B."/>
            <person name="Tourasse N.J."/>
            <person name="Ehrlich G.D."/>
            <person name="Boissy R."/>
            <person name="Ivey D.M."/>
            <person name="Li G."/>
            <person name="Xue Y."/>
            <person name="Ma Y."/>
            <person name="Hu F.Z."/>
            <person name="Krulwich T.A."/>
        </authorList>
    </citation>
    <scope>NUCLEOTIDE SEQUENCE [LARGE SCALE GENOMIC DNA]</scope>
    <source>
        <strain evidence="4">ATCC BAA-2126 / JCM 17055 / OF4</strain>
    </source>
</reference>
<dbReference type="AlphaFoldDB" id="D3FZK4"/>
<dbReference type="InterPro" id="IPR001119">
    <property type="entry name" value="SLH_dom"/>
</dbReference>
<dbReference type="eggNOG" id="COG2333">
    <property type="taxonomic scope" value="Bacteria"/>
</dbReference>
<protein>
    <submittedName>
        <fullName evidence="3">S-layer protein</fullName>
    </submittedName>
</protein>
<sequence>MKIKIGFIVLVILLIVPFGVQAQSLFKDVPESHWGTDEIRYLAEEGIVTGTGGGNFSPQAPVTRAQVAVMLSRTLNLGGEAAKQPSYKDIDEETFGYHAISVLTERGVFADGEAFHPMRSITRAEMARVIAEAFELTGQNEYQFADVERNHWAAPSVRAIAKNGVMAGNLQAQFLPSQPMTRAEFSASLARAINEEFKIDADSIIEESIIRVAKSNVEKLEEIFRSPELHGSPRAQYSTIRPEVANYGTTSYAYGHLYRHYQQMCSNCDEMLYGDTSGFHVRAEAAAFSVNSVRVETIILGNELHDPKFFTIEMRPDDGKYKIHQSNLTAVEGAGFDLTHEETEKAVQKFAGSYYTSSVTHLQLVNISSHEPYNYEKHDYQVTLSNGESHYVTVDTRNGFITY</sequence>
<organism evidence="3 4">
    <name type="scientific">Alkalihalophilus pseudofirmus (strain ATCC BAA-2126 / JCM 17055 / OF4)</name>
    <name type="common">Bacillus pseudofirmus</name>
    <dbReference type="NCBI Taxonomy" id="398511"/>
    <lineage>
        <taxon>Bacteria</taxon>
        <taxon>Bacillati</taxon>
        <taxon>Bacillota</taxon>
        <taxon>Bacilli</taxon>
        <taxon>Bacillales</taxon>
        <taxon>Bacillaceae</taxon>
        <taxon>Alkalihalophilus</taxon>
    </lineage>
</organism>
<dbReference type="EMBL" id="CP001878">
    <property type="protein sequence ID" value="ADC49246.1"/>
    <property type="molecule type" value="Genomic_DNA"/>
</dbReference>
<evidence type="ECO:0000313" key="4">
    <source>
        <dbReference type="Proteomes" id="UP000001544"/>
    </source>
</evidence>
<accession>D3FZK4</accession>
<dbReference type="HOGENOM" id="CLU_682672_0_0_9"/>
<keyword evidence="4" id="KW-1185">Reference proteome</keyword>
<dbReference type="PROSITE" id="PS51272">
    <property type="entry name" value="SLH"/>
    <property type="match status" value="2"/>
</dbReference>
<feature type="domain" description="SLH" evidence="2">
    <location>
        <begin position="140"/>
        <end position="203"/>
    </location>
</feature>
<proteinExistence type="predicted"/>
<dbReference type="KEGG" id="bpf:BpOF4_05920"/>
<gene>
    <name evidence="3" type="ordered locus">BpOF4_05920</name>
</gene>
<name>D3FZK4_ALKPO</name>
<keyword evidence="1" id="KW-0732">Signal</keyword>
<evidence type="ECO:0000259" key="2">
    <source>
        <dbReference type="PROSITE" id="PS51272"/>
    </source>
</evidence>
<evidence type="ECO:0000313" key="3">
    <source>
        <dbReference type="EMBL" id="ADC49246.1"/>
    </source>
</evidence>
<dbReference type="PANTHER" id="PTHR43308:SF5">
    <property type="entry name" value="S-LAYER PROTEIN _ PEPTIDOGLYCAN ENDO-BETA-N-ACETYLGLUCOSAMINIDASE"/>
    <property type="match status" value="1"/>
</dbReference>
<dbReference type="STRING" id="398511.BpOF4_05920"/>